<evidence type="ECO:0000259" key="3">
    <source>
        <dbReference type="PROSITE" id="PS50158"/>
    </source>
</evidence>
<evidence type="ECO:0000313" key="6">
    <source>
        <dbReference type="EMBL" id="KAK7898676.1"/>
    </source>
</evidence>
<dbReference type="SUPFAM" id="SSF53098">
    <property type="entry name" value="Ribonuclease H-like"/>
    <property type="match status" value="1"/>
</dbReference>
<dbReference type="SMART" id="SM00343">
    <property type="entry name" value="ZnF_C2HC"/>
    <property type="match status" value="1"/>
</dbReference>
<sequence length="1490" mass="166394">MAAESAGGLRGVRKNPGNLNFVDHPPLTPAVEHNCTVSGSDTGSWGGDLLDLGQDDLVNMDHSGVGLEQRSSRPRPSKRPKGSDYNNDSDSDVDLFSQPERPKTVNLIVVLRFNEKTQASVKKLSPFVLTAELGNKLGDIVSAKVLADGNLLVHCADEGQLKKALDLKQLGKIKVDSAGQVGAQRGGGCKGVITGVPAIVKMEDLKVKMKGGKVSHLERLKTTKDGVKVDSESILIHFDEEILPKKVFLGFICFPVRAYIPKPMRCYNCQRFGHVAKNCKEKRRCARCGGDHEYGKCGTGVQPKCCNCGGAHSVAYAGCELMKREQVIQKVRVERKISYAEAVKVTREGALNRMVSGQGVAEAQRVPQVNRDVLVIDKKALVTFIAGVINTTAGVQSKNEKIQLIVKAAANHLGLGGLTWEEVRDNLNNQSRVSQWTIRADTTLGSDHYPIICSVGERVKVTPSNGVNKWLFHRADWIKFQVLCEEAMVYVNEFDSISCMNNQLTEGIIGAAQRSIPMSKNKHDRVLVPWWTDECRQAIKTRNRAFRLLNRTLSMQNLIQYRRAQAVVRRTIKQAKKASWRGFCSKIGRTTPVGQVWGMVKRMGGDRRQWDYPVLTTEEGAAVSDKEKAEAMVKNFAKVHSSENLSETAKGRIEQTKMQYPEALVRKVSTGEEMDSLFTMEEMLRALKDTKSTAPGKDQICYVMLKHLGKGALMKLLCLMNRVWIQGELPCAWKEAVIVPIRKPGKDPSKPANYRPIALTSNLCKLMERMITERLSFDLEKRGLLAGFQSGFRKARNTCDAVVRLENVVRKAEANKESVLAVFFDIEKAYDMLWREGLLIKLHQLGVGARAFNWVRDFLVGRKIQVRVGSAFSDQYEVHNGTPQGSAISPLLFIIMINDVFSAVPEGVGRSLFADDGALWKRGKNIHYLVNKVQDAIDYVVEWGLDWGFRFSVEKTKVMFFTRRKVSEALKLKLYGEDIERVNAFKFLGVVFDSRLTWKAHIDKIEAKSKHVINVMRCVAGREWGASCAALKKLYQALIRSVFDYGCVAYGSAAPSLLKRLDVLQAQALRVCCGAFTTSPVNALQVEMGEMPLDLRRRQIAVNYWIHLGSHSEKLCAKDVLVDCWENEKNQRDHFGKAGDRLAKECCVFELRICPSLVFPAVPPWLLVSPVVDWHLLELKRQTKGRTDLVSAFHSRVQQEYDGFTLVFTDGTKNPDTGVTGFGVAVPSRNIGVNRRTSDALGVYTVEMVAILVALKWVEMANVRRVLVCSDSSSVLSSLQSFQSKTRPDVLFDILMCVTRLNQCGSLAQFLWVPAHVGIGGNERVDKIAKEALHKRSVEMNVKYSKSEAKSIVWKQVTKEWQMRWDAGVKGRHLYHMKKDVTGSRIQGGSRRDEVVITRLRLGHCALNSTLQIIGKHGTGLCEVCQEEQETVEHVVLRCGGYSVEREALKEKMRRRGVQDFSLKSLLCGGMGQVGELVAFLKETGVYSRI</sequence>
<dbReference type="Proteomes" id="UP001460270">
    <property type="component" value="Unassembled WGS sequence"/>
</dbReference>
<keyword evidence="7" id="KW-1185">Reference proteome</keyword>
<organism evidence="6 7">
    <name type="scientific">Mugilogobius chulae</name>
    <name type="common">yellowstripe goby</name>
    <dbReference type="NCBI Taxonomy" id="88201"/>
    <lineage>
        <taxon>Eukaryota</taxon>
        <taxon>Metazoa</taxon>
        <taxon>Chordata</taxon>
        <taxon>Craniata</taxon>
        <taxon>Vertebrata</taxon>
        <taxon>Euteleostomi</taxon>
        <taxon>Actinopterygii</taxon>
        <taxon>Neopterygii</taxon>
        <taxon>Teleostei</taxon>
        <taxon>Neoteleostei</taxon>
        <taxon>Acanthomorphata</taxon>
        <taxon>Gobiaria</taxon>
        <taxon>Gobiiformes</taxon>
        <taxon>Gobioidei</taxon>
        <taxon>Gobiidae</taxon>
        <taxon>Gobionellinae</taxon>
        <taxon>Mugilogobius</taxon>
    </lineage>
</organism>
<comment type="caution">
    <text evidence="6">The sequence shown here is derived from an EMBL/GenBank/DDBJ whole genome shotgun (WGS) entry which is preliminary data.</text>
</comment>
<evidence type="ECO:0000259" key="4">
    <source>
        <dbReference type="PROSITE" id="PS50878"/>
    </source>
</evidence>
<dbReference type="PROSITE" id="PS50158">
    <property type="entry name" value="ZF_CCHC"/>
    <property type="match status" value="1"/>
</dbReference>
<dbReference type="GO" id="GO:0006259">
    <property type="term" value="P:DNA metabolic process"/>
    <property type="evidence" value="ECO:0007669"/>
    <property type="project" value="UniProtKB-ARBA"/>
</dbReference>
<dbReference type="GO" id="GO:0003676">
    <property type="term" value="F:nucleic acid binding"/>
    <property type="evidence" value="ECO:0007669"/>
    <property type="project" value="InterPro"/>
</dbReference>
<dbReference type="PANTHER" id="PTHR36688">
    <property type="entry name" value="ENDO/EXONUCLEASE/PHOSPHATASE DOMAIN-CONTAINING PROTEIN"/>
    <property type="match status" value="1"/>
</dbReference>
<dbReference type="InterPro" id="IPR012337">
    <property type="entry name" value="RNaseH-like_sf"/>
</dbReference>
<gene>
    <name evidence="6" type="ORF">WMY93_019529</name>
</gene>
<dbReference type="GO" id="GO:0008270">
    <property type="term" value="F:zinc ion binding"/>
    <property type="evidence" value="ECO:0007669"/>
    <property type="project" value="UniProtKB-KW"/>
</dbReference>
<dbReference type="InterPro" id="IPR036397">
    <property type="entry name" value="RNaseH_sf"/>
</dbReference>
<dbReference type="Pfam" id="PF00075">
    <property type="entry name" value="RNase_H"/>
    <property type="match status" value="1"/>
</dbReference>
<protein>
    <recommendedName>
        <fullName evidence="8">Reverse transcriptase</fullName>
    </recommendedName>
</protein>
<dbReference type="GO" id="GO:0004523">
    <property type="term" value="F:RNA-DNA hybrid ribonuclease activity"/>
    <property type="evidence" value="ECO:0007669"/>
    <property type="project" value="InterPro"/>
</dbReference>
<feature type="region of interest" description="Disordered" evidence="2">
    <location>
        <begin position="64"/>
        <end position="97"/>
    </location>
</feature>
<keyword evidence="1" id="KW-0862">Zinc</keyword>
<dbReference type="InterPro" id="IPR002156">
    <property type="entry name" value="RNaseH_domain"/>
</dbReference>
<feature type="domain" description="CCHC-type" evidence="3">
    <location>
        <begin position="265"/>
        <end position="281"/>
    </location>
</feature>
<dbReference type="CDD" id="cd01650">
    <property type="entry name" value="RT_nLTR_like"/>
    <property type="match status" value="1"/>
</dbReference>
<evidence type="ECO:0008006" key="8">
    <source>
        <dbReference type="Google" id="ProtNLM"/>
    </source>
</evidence>
<feature type="region of interest" description="Disordered" evidence="2">
    <location>
        <begin position="1"/>
        <end position="29"/>
    </location>
</feature>
<dbReference type="Gene3D" id="3.30.420.10">
    <property type="entry name" value="Ribonuclease H-like superfamily/Ribonuclease H"/>
    <property type="match status" value="1"/>
</dbReference>
<dbReference type="PANTHER" id="PTHR36688:SF2">
    <property type="entry name" value="ENDONUCLEASE_EXONUCLEASE_PHOSPHATASE DOMAIN-CONTAINING PROTEIN"/>
    <property type="match status" value="1"/>
</dbReference>
<keyword evidence="1" id="KW-0479">Metal-binding</keyword>
<proteinExistence type="predicted"/>
<accession>A0AAW0NRE1</accession>
<reference evidence="7" key="1">
    <citation type="submission" date="2024-04" db="EMBL/GenBank/DDBJ databases">
        <title>Salinicola lusitanus LLJ914,a marine bacterium isolated from the Okinawa Trough.</title>
        <authorList>
            <person name="Li J."/>
        </authorList>
    </citation>
    <scope>NUCLEOTIDE SEQUENCE [LARGE SCALE GENOMIC DNA]</scope>
</reference>
<dbReference type="InterPro" id="IPR001878">
    <property type="entry name" value="Znf_CCHC"/>
</dbReference>
<feature type="domain" description="Reverse transcriptase" evidence="4">
    <location>
        <begin position="722"/>
        <end position="992"/>
    </location>
</feature>
<evidence type="ECO:0000256" key="2">
    <source>
        <dbReference type="SAM" id="MobiDB-lite"/>
    </source>
</evidence>
<name>A0AAW0NRE1_9GOBI</name>
<evidence type="ECO:0000259" key="5">
    <source>
        <dbReference type="PROSITE" id="PS50879"/>
    </source>
</evidence>
<evidence type="ECO:0000256" key="1">
    <source>
        <dbReference type="PROSITE-ProRule" id="PRU00047"/>
    </source>
</evidence>
<dbReference type="Pfam" id="PF00078">
    <property type="entry name" value="RVT_1"/>
    <property type="match status" value="1"/>
</dbReference>
<evidence type="ECO:0000313" key="7">
    <source>
        <dbReference type="Proteomes" id="UP001460270"/>
    </source>
</evidence>
<dbReference type="PROSITE" id="PS50879">
    <property type="entry name" value="RNASE_H_1"/>
    <property type="match status" value="1"/>
</dbReference>
<dbReference type="EMBL" id="JBBPFD010000014">
    <property type="protein sequence ID" value="KAK7898676.1"/>
    <property type="molecule type" value="Genomic_DNA"/>
</dbReference>
<dbReference type="InterPro" id="IPR000477">
    <property type="entry name" value="RT_dom"/>
</dbReference>
<dbReference type="PROSITE" id="PS50878">
    <property type="entry name" value="RT_POL"/>
    <property type="match status" value="1"/>
</dbReference>
<keyword evidence="1" id="KW-0863">Zinc-finger</keyword>
<feature type="domain" description="RNase H type-1" evidence="5">
    <location>
        <begin position="1201"/>
        <end position="1334"/>
    </location>
</feature>
<dbReference type="InterPro" id="IPR043502">
    <property type="entry name" value="DNA/RNA_pol_sf"/>
</dbReference>
<dbReference type="SUPFAM" id="SSF56672">
    <property type="entry name" value="DNA/RNA polymerases"/>
    <property type="match status" value="1"/>
</dbReference>
<dbReference type="InterPro" id="IPR052560">
    <property type="entry name" value="RdDP_mobile_element"/>
</dbReference>
<dbReference type="Pfam" id="PF00098">
    <property type="entry name" value="zf-CCHC"/>
    <property type="match status" value="1"/>
</dbReference>
<dbReference type="CDD" id="cd09276">
    <property type="entry name" value="Rnase_HI_RT_non_LTR"/>
    <property type="match status" value="1"/>
</dbReference>